<dbReference type="EMBL" id="PQIB02000015">
    <property type="protein sequence ID" value="RLM65043.1"/>
    <property type="molecule type" value="Genomic_DNA"/>
</dbReference>
<evidence type="ECO:0000256" key="2">
    <source>
        <dbReference type="ARBA" id="ARBA00022857"/>
    </source>
</evidence>
<keyword evidence="3" id="KW-0560">Oxidoreductase</keyword>
<dbReference type="PRINTS" id="PR00080">
    <property type="entry name" value="SDRFAMILY"/>
</dbReference>
<proteinExistence type="inferred from homology"/>
<keyword evidence="6" id="KW-1185">Reference proteome</keyword>
<organism evidence="5 6">
    <name type="scientific">Panicum miliaceum</name>
    <name type="common">Proso millet</name>
    <name type="synonym">Broomcorn millet</name>
    <dbReference type="NCBI Taxonomy" id="4540"/>
    <lineage>
        <taxon>Eukaryota</taxon>
        <taxon>Viridiplantae</taxon>
        <taxon>Streptophyta</taxon>
        <taxon>Embryophyta</taxon>
        <taxon>Tracheophyta</taxon>
        <taxon>Spermatophyta</taxon>
        <taxon>Magnoliopsida</taxon>
        <taxon>Liliopsida</taxon>
        <taxon>Poales</taxon>
        <taxon>Poaceae</taxon>
        <taxon>PACMAD clade</taxon>
        <taxon>Panicoideae</taxon>
        <taxon>Panicodae</taxon>
        <taxon>Paniceae</taxon>
        <taxon>Panicinae</taxon>
        <taxon>Panicum</taxon>
        <taxon>Panicum sect. Panicum</taxon>
    </lineage>
</organism>
<dbReference type="SUPFAM" id="SSF51735">
    <property type="entry name" value="NAD(P)-binding Rossmann-fold domains"/>
    <property type="match status" value="1"/>
</dbReference>
<sequence length="679" mass="73590">MGKNQAYKAMQRSRLGSSSGAPGAADAPEDGMVEWHAARLASLNKTHTVTWEEFKKKQKEDELKRGELEADKDKMMREYRAQLDAERALKLAHGLNHSRSDSKSSSSKKERKDKDAKKGSKKKRKRAHPEKLPRSQAGNGKKMPCCEAPLPTRGPGALQSTPRHGESQSGRAPPTAGRASLSELAVARAALRPSPSPPQTVGSNPPPPFKPLRHCPSSSPHPHSTALPLSLHLAACTPPVPPLSSAATMGGLSVIASPARDTASPQHRRARRAFLVSNYLILGCASGYYAYVDRECGGNPLRRSAKVGGEDGAGTWPWPFQVPNQYHLSCQAGARERDTVTAAGAGRRVLQRHGWRRRHATLDNELDMAMPARRVWWSRETVAVVTGANRGIGHALAARLAEHGLTVVLTARDGARGEAAAAPLRARGLAVSFRRLDVSDAASVAEFAAWLRDAVGGLDILVNNAAVSFNEIDTNSVEHAETVLRTNFHGAKMLTEALLPLFRQSPATSRILNISSQLGLLNRNSIASLPFPVPEKYAAIIVQSLEKVSDPSLKALLLDEETLTEAAIEAMVSRFLAQVKDGTWGAQGWPKVWTDYSVSKLALNAYSRLLARRLQARGARVSVNCFCPGFTRTDMTRGWGKRTAEEVADVGARLALLPPAELPTGAFFKWCTPQLYSKL</sequence>
<dbReference type="OrthoDB" id="1933717at2759"/>
<feature type="compositionally biased region" description="Basic residues" evidence="4">
    <location>
        <begin position="119"/>
        <end position="128"/>
    </location>
</feature>
<dbReference type="PANTHER" id="PTHR43490:SF60">
    <property type="entry name" value="NAD(P)-BINDING ROSSMANN-FOLD SUPERFAMILY PROTEIN"/>
    <property type="match status" value="1"/>
</dbReference>
<protein>
    <submittedName>
        <fullName evidence="5">(+)-neomenthol dehydrogenase</fullName>
    </submittedName>
</protein>
<feature type="compositionally biased region" description="Low complexity" evidence="4">
    <location>
        <begin position="12"/>
        <end position="26"/>
    </location>
</feature>
<keyword evidence="2" id="KW-0521">NADP</keyword>
<feature type="compositionally biased region" description="Polar residues" evidence="4">
    <location>
        <begin position="158"/>
        <end position="170"/>
    </location>
</feature>
<accession>A0A3L6PVG1</accession>
<dbReference type="GO" id="GO:0016491">
    <property type="term" value="F:oxidoreductase activity"/>
    <property type="evidence" value="ECO:0007669"/>
    <property type="project" value="UniProtKB-KW"/>
</dbReference>
<feature type="region of interest" description="Disordered" evidence="4">
    <location>
        <begin position="192"/>
        <end position="224"/>
    </location>
</feature>
<evidence type="ECO:0000256" key="3">
    <source>
        <dbReference type="ARBA" id="ARBA00023002"/>
    </source>
</evidence>
<comment type="caution">
    <text evidence="5">The sequence shown here is derived from an EMBL/GenBank/DDBJ whole genome shotgun (WGS) entry which is preliminary data.</text>
</comment>
<feature type="region of interest" description="Disordered" evidence="4">
    <location>
        <begin position="88"/>
        <end position="178"/>
    </location>
</feature>
<evidence type="ECO:0000256" key="1">
    <source>
        <dbReference type="ARBA" id="ARBA00006484"/>
    </source>
</evidence>
<reference evidence="6" key="1">
    <citation type="journal article" date="2019" name="Nat. Commun.">
        <title>The genome of broomcorn millet.</title>
        <authorList>
            <person name="Zou C."/>
            <person name="Miki D."/>
            <person name="Li D."/>
            <person name="Tang Q."/>
            <person name="Xiao L."/>
            <person name="Rajput S."/>
            <person name="Deng P."/>
            <person name="Jia W."/>
            <person name="Huang R."/>
            <person name="Zhang M."/>
            <person name="Sun Y."/>
            <person name="Hu J."/>
            <person name="Fu X."/>
            <person name="Schnable P.S."/>
            <person name="Li F."/>
            <person name="Zhang H."/>
            <person name="Feng B."/>
            <person name="Zhu X."/>
            <person name="Liu R."/>
            <person name="Schnable J.C."/>
            <person name="Zhu J.-K."/>
            <person name="Zhang H."/>
        </authorList>
    </citation>
    <scope>NUCLEOTIDE SEQUENCE [LARGE SCALE GENOMIC DNA]</scope>
</reference>
<feature type="compositionally biased region" description="Pro residues" evidence="4">
    <location>
        <begin position="194"/>
        <end position="210"/>
    </location>
</feature>
<feature type="compositionally biased region" description="Basic and acidic residues" evidence="4">
    <location>
        <begin position="98"/>
        <end position="118"/>
    </location>
</feature>
<name>A0A3L6PVG1_PANMI</name>
<dbReference type="AlphaFoldDB" id="A0A3L6PVG1"/>
<dbReference type="STRING" id="4540.A0A3L6PVG1"/>
<comment type="similarity">
    <text evidence="1">Belongs to the short-chain dehydrogenases/reductases (SDR) family.</text>
</comment>
<dbReference type="PANTHER" id="PTHR43490">
    <property type="entry name" value="(+)-NEOMENTHOL DEHYDROGENASE"/>
    <property type="match status" value="1"/>
</dbReference>
<feature type="region of interest" description="Disordered" evidence="4">
    <location>
        <begin position="1"/>
        <end position="32"/>
    </location>
</feature>
<dbReference type="GO" id="GO:0016020">
    <property type="term" value="C:membrane"/>
    <property type="evidence" value="ECO:0007669"/>
    <property type="project" value="TreeGrafter"/>
</dbReference>
<dbReference type="Proteomes" id="UP000275267">
    <property type="component" value="Unassembled WGS sequence"/>
</dbReference>
<evidence type="ECO:0000313" key="6">
    <source>
        <dbReference type="Proteomes" id="UP000275267"/>
    </source>
</evidence>
<feature type="compositionally biased region" description="Low complexity" evidence="4">
    <location>
        <begin position="214"/>
        <end position="224"/>
    </location>
</feature>
<gene>
    <name evidence="5" type="ORF">C2845_PM16G12090</name>
</gene>
<feature type="region of interest" description="Disordered" evidence="4">
    <location>
        <begin position="54"/>
        <end position="74"/>
    </location>
</feature>
<evidence type="ECO:0000256" key="4">
    <source>
        <dbReference type="SAM" id="MobiDB-lite"/>
    </source>
</evidence>
<dbReference type="Gene3D" id="3.40.50.720">
    <property type="entry name" value="NAD(P)-binding Rossmann-like Domain"/>
    <property type="match status" value="1"/>
</dbReference>
<evidence type="ECO:0000313" key="5">
    <source>
        <dbReference type="EMBL" id="RLM65043.1"/>
    </source>
</evidence>
<dbReference type="Pfam" id="PF00106">
    <property type="entry name" value="adh_short"/>
    <property type="match status" value="2"/>
</dbReference>
<dbReference type="InterPro" id="IPR036291">
    <property type="entry name" value="NAD(P)-bd_dom_sf"/>
</dbReference>
<dbReference type="InterPro" id="IPR002347">
    <property type="entry name" value="SDR_fam"/>
</dbReference>
<dbReference type="PRINTS" id="PR00081">
    <property type="entry name" value="GDHRDH"/>
</dbReference>